<feature type="domain" description="AMP-dependent synthetase/ligase" evidence="2">
    <location>
        <begin position="69"/>
        <end position="458"/>
    </location>
</feature>
<dbReference type="GO" id="GO:0050218">
    <property type="term" value="F:propionate-CoA ligase activity"/>
    <property type="evidence" value="ECO:0007669"/>
    <property type="project" value="TreeGrafter"/>
</dbReference>
<dbReference type="Gene3D" id="3.30.300.30">
    <property type="match status" value="1"/>
</dbReference>
<protein>
    <submittedName>
        <fullName evidence="5">AMP-dependent synthetase and ligase</fullName>
    </submittedName>
</protein>
<accession>A0A1E7FBU6</accession>
<dbReference type="Pfam" id="PF00501">
    <property type="entry name" value="AMP-binding"/>
    <property type="match status" value="1"/>
</dbReference>
<keyword evidence="6" id="KW-1185">Reference proteome</keyword>
<dbReference type="InterPro" id="IPR020845">
    <property type="entry name" value="AMP-binding_CS"/>
</dbReference>
<dbReference type="PANTHER" id="PTHR43347">
    <property type="entry name" value="ACYL-COA SYNTHETASE"/>
    <property type="match status" value="1"/>
</dbReference>
<dbReference type="InterPro" id="IPR000873">
    <property type="entry name" value="AMP-dep_synth/lig_dom"/>
</dbReference>
<dbReference type="PROSITE" id="PS00455">
    <property type="entry name" value="AMP_BINDING"/>
    <property type="match status" value="1"/>
</dbReference>
<dbReference type="Gene3D" id="3.40.50.12780">
    <property type="entry name" value="N-terminal domain of ligase-like"/>
    <property type="match status" value="1"/>
</dbReference>
<organism evidence="5 6">
    <name type="scientific">Fragilariopsis cylindrus CCMP1102</name>
    <dbReference type="NCBI Taxonomy" id="635003"/>
    <lineage>
        <taxon>Eukaryota</taxon>
        <taxon>Sar</taxon>
        <taxon>Stramenopiles</taxon>
        <taxon>Ochrophyta</taxon>
        <taxon>Bacillariophyta</taxon>
        <taxon>Bacillariophyceae</taxon>
        <taxon>Bacillariophycidae</taxon>
        <taxon>Bacillariales</taxon>
        <taxon>Bacillariaceae</taxon>
        <taxon>Fragilariopsis</taxon>
    </lineage>
</organism>
<dbReference type="SUPFAM" id="SSF56801">
    <property type="entry name" value="Acetyl-CoA synthetase-like"/>
    <property type="match status" value="1"/>
</dbReference>
<dbReference type="InParanoid" id="A0A1E7FBU6"/>
<gene>
    <name evidence="5" type="ORF">FRACYDRAFT_226275</name>
</gene>
<dbReference type="PANTHER" id="PTHR43347:SF3">
    <property type="entry name" value="ACYL-COA SYNTHETASE SHORT-CHAIN FAMILY MEMBER 3, MITOCHONDRIAL"/>
    <property type="match status" value="1"/>
</dbReference>
<proteinExistence type="inferred from homology"/>
<keyword evidence="5" id="KW-0436">Ligase</keyword>
<evidence type="ECO:0000259" key="4">
    <source>
        <dbReference type="Pfam" id="PF16177"/>
    </source>
</evidence>
<dbReference type="InterPro" id="IPR045851">
    <property type="entry name" value="AMP-bd_C_sf"/>
</dbReference>
<evidence type="ECO:0000259" key="3">
    <source>
        <dbReference type="Pfam" id="PF13193"/>
    </source>
</evidence>
<evidence type="ECO:0000259" key="2">
    <source>
        <dbReference type="Pfam" id="PF00501"/>
    </source>
</evidence>
<comment type="similarity">
    <text evidence="1">Belongs to the ATP-dependent AMP-binding enzyme family.</text>
</comment>
<dbReference type="OrthoDB" id="3352408at2759"/>
<name>A0A1E7FBU6_9STRA</name>
<evidence type="ECO:0000256" key="1">
    <source>
        <dbReference type="ARBA" id="ARBA00006432"/>
    </source>
</evidence>
<dbReference type="Pfam" id="PF16177">
    <property type="entry name" value="ACAS_N"/>
    <property type="match status" value="1"/>
</dbReference>
<evidence type="ECO:0000313" key="5">
    <source>
        <dbReference type="EMBL" id="OEU15652.1"/>
    </source>
</evidence>
<dbReference type="InterPro" id="IPR025110">
    <property type="entry name" value="AMP-bd_C"/>
</dbReference>
<dbReference type="InterPro" id="IPR032387">
    <property type="entry name" value="ACAS_N"/>
</dbReference>
<dbReference type="EMBL" id="KV784359">
    <property type="protein sequence ID" value="OEU15652.1"/>
    <property type="molecule type" value="Genomic_DNA"/>
</dbReference>
<reference evidence="5 6" key="1">
    <citation type="submission" date="2016-09" db="EMBL/GenBank/DDBJ databases">
        <title>Extensive genetic diversity and differential bi-allelic expression allows diatom success in the polar Southern Ocean.</title>
        <authorList>
            <consortium name="DOE Joint Genome Institute"/>
            <person name="Mock T."/>
            <person name="Otillar R.P."/>
            <person name="Strauss J."/>
            <person name="Dupont C."/>
            <person name="Frickenhaus S."/>
            <person name="Maumus F."/>
            <person name="Mcmullan M."/>
            <person name="Sanges R."/>
            <person name="Schmutz J."/>
            <person name="Toseland A."/>
            <person name="Valas R."/>
            <person name="Veluchamy A."/>
            <person name="Ward B.J."/>
            <person name="Allen A."/>
            <person name="Barry K."/>
            <person name="Falciatore A."/>
            <person name="Ferrante M."/>
            <person name="Fortunato A.E."/>
            <person name="Gloeckner G."/>
            <person name="Gruber A."/>
            <person name="Hipkin R."/>
            <person name="Janech M."/>
            <person name="Kroth P."/>
            <person name="Leese F."/>
            <person name="Lindquist E."/>
            <person name="Lyon B.R."/>
            <person name="Martin J."/>
            <person name="Mayer C."/>
            <person name="Parker M."/>
            <person name="Quesneville H."/>
            <person name="Raymond J."/>
            <person name="Uhlig C."/>
            <person name="Valentin K.U."/>
            <person name="Worden A.Z."/>
            <person name="Armbrust E.V."/>
            <person name="Bowler C."/>
            <person name="Green B."/>
            <person name="Moulton V."/>
            <person name="Van Oosterhout C."/>
            <person name="Grigoriev I."/>
        </authorList>
    </citation>
    <scope>NUCLEOTIDE SEQUENCE [LARGE SCALE GENOMIC DNA]</scope>
    <source>
        <strain evidence="5 6">CCMP1102</strain>
    </source>
</reference>
<sequence>MASSIYRYEYDASINSSESFWKEAATALHWFQEPKIILQKDPNNSHLYDWFPDGKINTSYNCLDVHVQNGRGDQTALIYDSPMTDKKEKYTYSELLTKVSKFAGVLKTLGVEPGDRVVFYMPLIPQAAIAMLACARIGAVHNVVFGGFASHELSSRIDHSTPKVIITASCGVEPTRIIPYHPILDDALKLSKHEVESVIVVQRHDVQGCTLGPLDLDYDELMANASPVDAIPLPSNHPHYILYTSGSTGAPKGVLRDTGGNATALKWSMEKFYSARPGDVFWTASDIGWIVGHSYLVYGPLLHGCTTIMYEGKPTGTPDEGAFWRMIKDYKVKTMFTAPTAFRAIKQVDPQGDCAKKYNLKSLENLFLAGEHSDPETIHWLERVLPHISPPIDHWWQTELGWPAVGNSIGLGRVPVRYGSCSMPVCGSEISVFDDEGKELANNELGNMVIKTPLPPGSMMTLYNDDERFVEKYLTKYPGYYDTGDAAFVDDDGYISIMGRTDDTINVAGHRLSTGSMERILLEHPSIAECAVIPVKDKIKGQLPFGFVVCSKGTHLVEYDEICKDLVKMVRDVLGPVAAFKNVTIIECGLPKTRSGKILRGTMSKIANGESYKIPPTIEDESVFERLVPAILDLVGKK</sequence>
<feature type="domain" description="AMP-binding enzyme C-terminal" evidence="3">
    <location>
        <begin position="517"/>
        <end position="597"/>
    </location>
</feature>
<dbReference type="Proteomes" id="UP000095751">
    <property type="component" value="Unassembled WGS sequence"/>
</dbReference>
<dbReference type="AlphaFoldDB" id="A0A1E7FBU6"/>
<dbReference type="InterPro" id="IPR042099">
    <property type="entry name" value="ANL_N_sf"/>
</dbReference>
<dbReference type="Pfam" id="PF13193">
    <property type="entry name" value="AMP-binding_C"/>
    <property type="match status" value="1"/>
</dbReference>
<evidence type="ECO:0000313" key="6">
    <source>
        <dbReference type="Proteomes" id="UP000095751"/>
    </source>
</evidence>
<feature type="domain" description="Acetyl-coenzyme A synthetase N-terminal" evidence="4">
    <location>
        <begin position="6"/>
        <end position="62"/>
    </location>
</feature>
<dbReference type="KEGG" id="fcy:FRACYDRAFT_226275"/>